<feature type="compositionally biased region" description="Polar residues" evidence="1">
    <location>
        <begin position="422"/>
        <end position="434"/>
    </location>
</feature>
<dbReference type="OrthoDB" id="6162777at2759"/>
<dbReference type="Pfam" id="PF00531">
    <property type="entry name" value="Death"/>
    <property type="match status" value="1"/>
</dbReference>
<dbReference type="AlphaFoldDB" id="A0A7J7JRR0"/>
<dbReference type="GO" id="GO:0007165">
    <property type="term" value="P:signal transduction"/>
    <property type="evidence" value="ECO:0007669"/>
    <property type="project" value="InterPro"/>
</dbReference>
<dbReference type="CDD" id="cd01670">
    <property type="entry name" value="Death"/>
    <property type="match status" value="1"/>
</dbReference>
<proteinExistence type="predicted"/>
<feature type="region of interest" description="Disordered" evidence="1">
    <location>
        <begin position="74"/>
        <end position="103"/>
    </location>
</feature>
<dbReference type="Proteomes" id="UP000593567">
    <property type="component" value="Unassembled WGS sequence"/>
</dbReference>
<dbReference type="PROSITE" id="PS50017">
    <property type="entry name" value="DEATH_DOMAIN"/>
    <property type="match status" value="1"/>
</dbReference>
<accession>A0A7J7JRR0</accession>
<evidence type="ECO:0000313" key="3">
    <source>
        <dbReference type="EMBL" id="KAF6028334.1"/>
    </source>
</evidence>
<gene>
    <name evidence="3" type="ORF">EB796_013359</name>
</gene>
<protein>
    <recommendedName>
        <fullName evidence="2">Death domain-containing protein</fullName>
    </recommendedName>
</protein>
<organism evidence="3 4">
    <name type="scientific">Bugula neritina</name>
    <name type="common">Brown bryozoan</name>
    <name type="synonym">Sertularia neritina</name>
    <dbReference type="NCBI Taxonomy" id="10212"/>
    <lineage>
        <taxon>Eukaryota</taxon>
        <taxon>Metazoa</taxon>
        <taxon>Spiralia</taxon>
        <taxon>Lophotrochozoa</taxon>
        <taxon>Bryozoa</taxon>
        <taxon>Gymnolaemata</taxon>
        <taxon>Cheilostomatida</taxon>
        <taxon>Flustrina</taxon>
        <taxon>Buguloidea</taxon>
        <taxon>Bugulidae</taxon>
        <taxon>Bugula</taxon>
    </lineage>
</organism>
<comment type="caution">
    <text evidence="3">The sequence shown here is derived from an EMBL/GenBank/DDBJ whole genome shotgun (WGS) entry which is preliminary data.</text>
</comment>
<sequence length="552" mass="62039">MVEDMRHGTSTFFVNTRLLAILPHRGENAYHTLIAALKYGSGQPHLVDMLEETVILPEEIETLEEELGRQPRSRFSPMWFEDNSPPGSSRGNHVGSGNEIHQDPSRLMVPMKDKKLKSKKCRKSFNKPHKEELPDIAHLFPCVVPHIHKKWQSLALELGLTEADLSDLVVIPHERESHYANLVLHKWLKKYRAKATKQKLCEALLAIGSTKALERISMYKVVPFKAKTSPMARTNGKINRKDLSPVVLPEIISSGADNTKKQYMQLASVIRRRSGHLPVKCTVKSVNSRKGSVAEIDHTQKAFLNLADKITDNMVDQGADATDILNAVERLQGIVFHRVYKGSVVFETQVLHLLALERLMKLYTSGELVAIFENVLVTKDILAEYNAKEVRLTVEITESDYLQCKRELLALAGSLKKDDSSNSEYESCYTSDASDQSETETDGEASSEPYGGPIIQDCCKLITNAREVLVACLSRFRLSTSNLLMTLQLVHPPTVSKIYTIDDLYMFRGYMEQTPTSTASLNHFIGVHQQFVEKISSLKSKISAVLHIESEN</sequence>
<keyword evidence="4" id="KW-1185">Reference proteome</keyword>
<evidence type="ECO:0000259" key="2">
    <source>
        <dbReference type="PROSITE" id="PS50017"/>
    </source>
</evidence>
<evidence type="ECO:0000313" key="4">
    <source>
        <dbReference type="Proteomes" id="UP000593567"/>
    </source>
</evidence>
<name>A0A7J7JRR0_BUGNE</name>
<dbReference type="InterPro" id="IPR011029">
    <property type="entry name" value="DEATH-like_dom_sf"/>
</dbReference>
<feature type="compositionally biased region" description="Acidic residues" evidence="1">
    <location>
        <begin position="435"/>
        <end position="445"/>
    </location>
</feature>
<dbReference type="SUPFAM" id="SSF47986">
    <property type="entry name" value="DEATH domain"/>
    <property type="match status" value="2"/>
</dbReference>
<evidence type="ECO:0000256" key="1">
    <source>
        <dbReference type="SAM" id="MobiDB-lite"/>
    </source>
</evidence>
<dbReference type="CDD" id="cd01671">
    <property type="entry name" value="CARD"/>
    <property type="match status" value="1"/>
</dbReference>
<feature type="region of interest" description="Disordered" evidence="1">
    <location>
        <begin position="418"/>
        <end position="449"/>
    </location>
</feature>
<dbReference type="EMBL" id="VXIV02001962">
    <property type="protein sequence ID" value="KAF6028334.1"/>
    <property type="molecule type" value="Genomic_DNA"/>
</dbReference>
<dbReference type="Gene3D" id="1.10.533.10">
    <property type="entry name" value="Death Domain, Fas"/>
    <property type="match status" value="2"/>
</dbReference>
<dbReference type="InterPro" id="IPR000488">
    <property type="entry name" value="Death_dom"/>
</dbReference>
<reference evidence="3" key="1">
    <citation type="submission" date="2020-06" db="EMBL/GenBank/DDBJ databases">
        <title>Draft genome of Bugula neritina, a colonial animal packing powerful symbionts and potential medicines.</title>
        <authorList>
            <person name="Rayko M."/>
        </authorList>
    </citation>
    <scope>NUCLEOTIDE SEQUENCE [LARGE SCALE GENOMIC DNA]</scope>
    <source>
        <strain evidence="3">Kwan_BN1</strain>
    </source>
</reference>
<feature type="domain" description="Death" evidence="2">
    <location>
        <begin position="150"/>
        <end position="220"/>
    </location>
</feature>